<keyword evidence="6" id="KW-0378">Hydrolase</keyword>
<evidence type="ECO:0000313" key="13">
    <source>
        <dbReference type="Proteomes" id="UP000249065"/>
    </source>
</evidence>
<feature type="region of interest" description="Disordered" evidence="10">
    <location>
        <begin position="263"/>
        <end position="285"/>
    </location>
</feature>
<keyword evidence="8" id="KW-0411">Iron-sulfur</keyword>
<evidence type="ECO:0000256" key="3">
    <source>
        <dbReference type="ARBA" id="ARBA00022485"/>
    </source>
</evidence>
<dbReference type="CDD" id="cd10030">
    <property type="entry name" value="UDG-F4_TTUDGA_SPO1dp_like"/>
    <property type="match status" value="1"/>
</dbReference>
<dbReference type="GO" id="GO:0097506">
    <property type="term" value="F:deaminated base DNA N-glycosylase activity"/>
    <property type="evidence" value="ECO:0007669"/>
    <property type="project" value="UniProtKB-ARBA"/>
</dbReference>
<gene>
    <name evidence="12" type="ORF">DOO78_02605</name>
</gene>
<evidence type="ECO:0000256" key="2">
    <source>
        <dbReference type="ARBA" id="ARBA00019403"/>
    </source>
</evidence>
<dbReference type="Pfam" id="PF03167">
    <property type="entry name" value="UDG"/>
    <property type="match status" value="1"/>
</dbReference>
<evidence type="ECO:0000256" key="6">
    <source>
        <dbReference type="ARBA" id="ARBA00022801"/>
    </source>
</evidence>
<dbReference type="InterPro" id="IPR023875">
    <property type="entry name" value="DNA_repair_put"/>
</dbReference>
<dbReference type="InterPro" id="IPR005273">
    <property type="entry name" value="Ura-DNA_glyco_family4"/>
</dbReference>
<dbReference type="Pfam" id="PF13566">
    <property type="entry name" value="DUF4130"/>
    <property type="match status" value="1"/>
</dbReference>
<evidence type="ECO:0000256" key="10">
    <source>
        <dbReference type="SAM" id="MobiDB-lite"/>
    </source>
</evidence>
<dbReference type="GO" id="GO:0046872">
    <property type="term" value="F:metal ion binding"/>
    <property type="evidence" value="ECO:0007669"/>
    <property type="project" value="UniProtKB-KW"/>
</dbReference>
<dbReference type="Proteomes" id="UP000249065">
    <property type="component" value="Unassembled WGS sequence"/>
</dbReference>
<protein>
    <recommendedName>
        <fullName evidence="2">Type-4 uracil-DNA glycosylase</fullName>
    </recommendedName>
</protein>
<dbReference type="NCBIfam" id="TIGR03915">
    <property type="entry name" value="SAM_7_link_chp"/>
    <property type="match status" value="1"/>
</dbReference>
<keyword evidence="5" id="KW-0227">DNA damage</keyword>
<feature type="domain" description="Uracil-DNA glycosylase-like" evidence="11">
    <location>
        <begin position="330"/>
        <end position="490"/>
    </location>
</feature>
<proteinExistence type="inferred from homology"/>
<evidence type="ECO:0000256" key="1">
    <source>
        <dbReference type="ARBA" id="ARBA00006521"/>
    </source>
</evidence>
<reference evidence="13" key="1">
    <citation type="submission" date="2018-06" db="EMBL/GenBank/DDBJ databases">
        <authorList>
            <person name="Khan S.A."/>
        </authorList>
    </citation>
    <scope>NUCLEOTIDE SEQUENCE [LARGE SCALE GENOMIC DNA]</scope>
    <source>
        <strain evidence="13">DB-1506</strain>
    </source>
</reference>
<evidence type="ECO:0000256" key="8">
    <source>
        <dbReference type="ARBA" id="ARBA00023014"/>
    </source>
</evidence>
<dbReference type="InterPro" id="IPR051536">
    <property type="entry name" value="UDG_Type-4/5"/>
</dbReference>
<evidence type="ECO:0000256" key="9">
    <source>
        <dbReference type="ARBA" id="ARBA00023204"/>
    </source>
</evidence>
<keyword evidence="9" id="KW-0234">DNA repair</keyword>
<dbReference type="InterPro" id="IPR005122">
    <property type="entry name" value="Uracil-DNA_glycosylase-like"/>
</dbReference>
<keyword evidence="3" id="KW-0004">4Fe-4S</keyword>
<dbReference type="GO" id="GO:0051539">
    <property type="term" value="F:4 iron, 4 sulfur cluster binding"/>
    <property type="evidence" value="ECO:0007669"/>
    <property type="project" value="UniProtKB-KW"/>
</dbReference>
<dbReference type="AlphaFoldDB" id="A0A327MF45"/>
<dbReference type="SMART" id="SM00986">
    <property type="entry name" value="UDG"/>
    <property type="match status" value="1"/>
</dbReference>
<evidence type="ECO:0000256" key="4">
    <source>
        <dbReference type="ARBA" id="ARBA00022723"/>
    </source>
</evidence>
<dbReference type="PANTHER" id="PTHR33693:SF9">
    <property type="entry name" value="TYPE-4 URACIL-DNA GLYCOSYLASE"/>
    <property type="match status" value="1"/>
</dbReference>
<sequence>MDAPLPGPADFPAWRAQARCLLAADLPPAAVAWRVAGEAPALFARDRVPETAPLTASVPRRFVEAAETAIRHRDPDRFALLYRLLWRLARGEPGLLQVATDPDILRLSAMVRAVRRDAHKMHAFLRFRCVGTEAPGEAGPAAHYVAWFEPDHHILEAETGFFIRRFAGLRWSILTPEASAHWDGETLRMGPGGTRREAPAEDAHEELWRAYYRSVFNPARLKPAAMRAEMPVKYWRNLPEAREIPRLIAEAPQRVAGMLARGAAPPAARRQRPPSRPVQPMPLPDVAETMPADLFSRIEDPAAALTALRAELMGRNDLPSWTAASTQPVFGEGPLGAALMFIGEQPGDEEDLAGRPFVGPAGRLFDRAATEAGIDRSAAYVTNAVKHFKFKPTGRRRLHQSPDAGDITYYRPFLKREIELVAPGLVVSLGATALRALTGKPLAITRVRGEVIEAPEGFRIFPTVHPSYLLRLPDPAGKEREYARFVADLAAAREMAERPGA</sequence>
<keyword evidence="13" id="KW-1185">Reference proteome</keyword>
<comment type="caution">
    <text evidence="12">The sequence shown here is derived from an EMBL/GenBank/DDBJ whole genome shotgun (WGS) entry which is preliminary data.</text>
</comment>
<comment type="similarity">
    <text evidence="1">Belongs to the uracil-DNA glycosylase (UDG) superfamily. Type 4 (UDGa) family.</text>
</comment>
<dbReference type="InterPro" id="IPR025404">
    <property type="entry name" value="DUF4130"/>
</dbReference>
<evidence type="ECO:0000313" key="12">
    <source>
        <dbReference type="EMBL" id="RAI61036.1"/>
    </source>
</evidence>
<dbReference type="SUPFAM" id="SSF52141">
    <property type="entry name" value="Uracil-DNA glycosylase-like"/>
    <property type="match status" value="1"/>
</dbReference>
<dbReference type="Gene3D" id="3.40.470.10">
    <property type="entry name" value="Uracil-DNA glycosylase-like domain"/>
    <property type="match status" value="1"/>
</dbReference>
<accession>A0A327MF45</accession>
<dbReference type="OrthoDB" id="5290748at2"/>
<feature type="compositionally biased region" description="Pro residues" evidence="10">
    <location>
        <begin position="274"/>
        <end position="283"/>
    </location>
</feature>
<dbReference type="EMBL" id="QLIX01000001">
    <property type="protein sequence ID" value="RAI61036.1"/>
    <property type="molecule type" value="Genomic_DNA"/>
</dbReference>
<organism evidence="12 13">
    <name type="scientific">Roseicella frigidaeris</name>
    <dbReference type="NCBI Taxonomy" id="2230885"/>
    <lineage>
        <taxon>Bacteria</taxon>
        <taxon>Pseudomonadati</taxon>
        <taxon>Pseudomonadota</taxon>
        <taxon>Alphaproteobacteria</taxon>
        <taxon>Acetobacterales</taxon>
        <taxon>Roseomonadaceae</taxon>
        <taxon>Roseicella</taxon>
    </lineage>
</organism>
<dbReference type="PANTHER" id="PTHR33693">
    <property type="entry name" value="TYPE-5 URACIL-DNA GLYCOSYLASE"/>
    <property type="match status" value="1"/>
</dbReference>
<evidence type="ECO:0000256" key="7">
    <source>
        <dbReference type="ARBA" id="ARBA00023004"/>
    </source>
</evidence>
<dbReference type="GO" id="GO:0006281">
    <property type="term" value="P:DNA repair"/>
    <property type="evidence" value="ECO:0007669"/>
    <property type="project" value="UniProtKB-KW"/>
</dbReference>
<evidence type="ECO:0000256" key="5">
    <source>
        <dbReference type="ARBA" id="ARBA00022763"/>
    </source>
</evidence>
<dbReference type="SMART" id="SM00987">
    <property type="entry name" value="UreE_C"/>
    <property type="match status" value="1"/>
</dbReference>
<keyword evidence="7" id="KW-0408">Iron</keyword>
<name>A0A327MF45_9PROT</name>
<evidence type="ECO:0000259" key="11">
    <source>
        <dbReference type="SMART" id="SM00986"/>
    </source>
</evidence>
<dbReference type="NCBIfam" id="TIGR03914">
    <property type="entry name" value="UDG_fam_dom"/>
    <property type="match status" value="1"/>
</dbReference>
<keyword evidence="4" id="KW-0479">Metal-binding</keyword>
<dbReference type="InterPro" id="IPR036895">
    <property type="entry name" value="Uracil-DNA_glycosylase-like_sf"/>
</dbReference>